<dbReference type="Proteomes" id="UP000315295">
    <property type="component" value="Unassembled WGS sequence"/>
</dbReference>
<sequence length="62" mass="6606">MGSESSQPSSPPPPPPPPPRGGEEPPKNCQVDSISLKLVDKDDNGNQKGSATWLFYEVKSCP</sequence>
<name>A0A540NKS8_MALBA</name>
<evidence type="ECO:0000313" key="3">
    <source>
        <dbReference type="Proteomes" id="UP000315295"/>
    </source>
</evidence>
<reference evidence="2 3" key="1">
    <citation type="journal article" date="2019" name="G3 (Bethesda)">
        <title>Sequencing of a Wild Apple (Malus baccata) Genome Unravels the Differences Between Cultivated and Wild Apple Species Regarding Disease Resistance and Cold Tolerance.</title>
        <authorList>
            <person name="Chen X."/>
        </authorList>
    </citation>
    <scope>NUCLEOTIDE SEQUENCE [LARGE SCALE GENOMIC DNA]</scope>
    <source>
        <strain evidence="3">cv. Shandingzi</strain>
        <tissue evidence="2">Leaves</tissue>
    </source>
</reference>
<accession>A0A540NKS8</accession>
<evidence type="ECO:0000256" key="1">
    <source>
        <dbReference type="SAM" id="MobiDB-lite"/>
    </source>
</evidence>
<keyword evidence="3" id="KW-1185">Reference proteome</keyword>
<dbReference type="EMBL" id="VIEB01000027">
    <property type="protein sequence ID" value="TQE11639.1"/>
    <property type="molecule type" value="Genomic_DNA"/>
</dbReference>
<gene>
    <name evidence="2" type="ORF">C1H46_002675</name>
</gene>
<feature type="region of interest" description="Disordered" evidence="1">
    <location>
        <begin position="1"/>
        <end position="29"/>
    </location>
</feature>
<evidence type="ECO:0000313" key="2">
    <source>
        <dbReference type="EMBL" id="TQE11639.1"/>
    </source>
</evidence>
<proteinExistence type="predicted"/>
<protein>
    <submittedName>
        <fullName evidence="2">Uncharacterized protein</fullName>
    </submittedName>
</protein>
<organism evidence="2 3">
    <name type="scientific">Malus baccata</name>
    <name type="common">Siberian crab apple</name>
    <name type="synonym">Pyrus baccata</name>
    <dbReference type="NCBI Taxonomy" id="106549"/>
    <lineage>
        <taxon>Eukaryota</taxon>
        <taxon>Viridiplantae</taxon>
        <taxon>Streptophyta</taxon>
        <taxon>Embryophyta</taxon>
        <taxon>Tracheophyta</taxon>
        <taxon>Spermatophyta</taxon>
        <taxon>Magnoliopsida</taxon>
        <taxon>eudicotyledons</taxon>
        <taxon>Gunneridae</taxon>
        <taxon>Pentapetalae</taxon>
        <taxon>rosids</taxon>
        <taxon>fabids</taxon>
        <taxon>Rosales</taxon>
        <taxon>Rosaceae</taxon>
        <taxon>Amygdaloideae</taxon>
        <taxon>Maleae</taxon>
        <taxon>Malus</taxon>
    </lineage>
</organism>
<feature type="compositionally biased region" description="Pro residues" evidence="1">
    <location>
        <begin position="9"/>
        <end position="20"/>
    </location>
</feature>
<dbReference type="AlphaFoldDB" id="A0A540NKS8"/>
<comment type="caution">
    <text evidence="2">The sequence shown here is derived from an EMBL/GenBank/DDBJ whole genome shotgun (WGS) entry which is preliminary data.</text>
</comment>